<dbReference type="PANTHER" id="PTHR15396:SF1">
    <property type="entry name" value="RIBONUCLEASE P PROTEIN SUBUNIT P40"/>
    <property type="match status" value="1"/>
</dbReference>
<dbReference type="GO" id="GO:0000447">
    <property type="term" value="P:endonucleolytic cleavage in ITS1 to separate SSU-rRNA from 5.8S rRNA and LSU-rRNA from tricistronic rRNA transcript (SSU-rRNA, 5.8S rRNA, LSU-rRNA)"/>
    <property type="evidence" value="ECO:0007669"/>
    <property type="project" value="TreeGrafter"/>
</dbReference>
<dbReference type="InParanoid" id="A0A5N4AKZ0"/>
<dbReference type="GO" id="GO:0000171">
    <property type="term" value="F:ribonuclease MRP activity"/>
    <property type="evidence" value="ECO:0007669"/>
    <property type="project" value="TreeGrafter"/>
</dbReference>
<reference evidence="1 2" key="1">
    <citation type="journal article" date="2018" name="Elife">
        <title>Firefly genomes illuminate parallel origins of bioluminescence in beetles.</title>
        <authorList>
            <person name="Fallon T.R."/>
            <person name="Lower S.E."/>
            <person name="Chang C.H."/>
            <person name="Bessho-Uehara M."/>
            <person name="Martin G.J."/>
            <person name="Bewick A.J."/>
            <person name="Behringer M."/>
            <person name="Debat H.J."/>
            <person name="Wong I."/>
            <person name="Day J.C."/>
            <person name="Suvorov A."/>
            <person name="Silva C.J."/>
            <person name="Stanger-Hall K.F."/>
            <person name="Hall D.W."/>
            <person name="Schmitz R.J."/>
            <person name="Nelson D.R."/>
            <person name="Lewis S.M."/>
            <person name="Shigenobu S."/>
            <person name="Bybee S.M."/>
            <person name="Larracuente A.M."/>
            <person name="Oba Y."/>
            <person name="Weng J.K."/>
        </authorList>
    </citation>
    <scope>NUCLEOTIDE SEQUENCE [LARGE SCALE GENOMIC DNA]</scope>
    <source>
        <strain evidence="1">1611_PpyrPB1</strain>
        <tissue evidence="1">Whole body</tissue>
    </source>
</reference>
<name>A0A5N4AKZ0_PHOPY</name>
<dbReference type="GO" id="GO:0000172">
    <property type="term" value="C:ribonuclease MRP complex"/>
    <property type="evidence" value="ECO:0007669"/>
    <property type="project" value="TreeGrafter"/>
</dbReference>
<evidence type="ECO:0000313" key="2">
    <source>
        <dbReference type="Proteomes" id="UP000327044"/>
    </source>
</evidence>
<evidence type="ECO:0000313" key="1">
    <source>
        <dbReference type="EMBL" id="KAB0797981.1"/>
    </source>
</evidence>
<dbReference type="GO" id="GO:0030681">
    <property type="term" value="C:multimeric ribonuclease P complex"/>
    <property type="evidence" value="ECO:0007669"/>
    <property type="project" value="TreeGrafter"/>
</dbReference>
<dbReference type="AlphaFoldDB" id="A0A5N4AKZ0"/>
<dbReference type="GO" id="GO:0001682">
    <property type="term" value="P:tRNA 5'-leader removal"/>
    <property type="evidence" value="ECO:0007669"/>
    <property type="project" value="InterPro"/>
</dbReference>
<comment type="caution">
    <text evidence="1">The sequence shown here is derived from an EMBL/GenBank/DDBJ whole genome shotgun (WGS) entry which is preliminary data.</text>
</comment>
<accession>A0A5N4AKZ0</accession>
<dbReference type="GO" id="GO:0004526">
    <property type="term" value="F:ribonuclease P activity"/>
    <property type="evidence" value="ECO:0007669"/>
    <property type="project" value="TreeGrafter"/>
</dbReference>
<keyword evidence="2" id="KW-1185">Reference proteome</keyword>
<proteinExistence type="predicted"/>
<protein>
    <submittedName>
        <fullName evidence="1">Uncharacterized protein</fullName>
    </submittedName>
</protein>
<dbReference type="EMBL" id="VVIM01000006">
    <property type="protein sequence ID" value="KAB0797981.1"/>
    <property type="molecule type" value="Genomic_DNA"/>
</dbReference>
<dbReference type="PANTHER" id="PTHR15396">
    <property type="entry name" value="RIBONUCLEASE P PROTEIN SUBUNIT P40"/>
    <property type="match status" value="1"/>
</dbReference>
<dbReference type="InterPro" id="IPR013893">
    <property type="entry name" value="RNase_P_Rpp40"/>
</dbReference>
<dbReference type="Proteomes" id="UP000327044">
    <property type="component" value="Unassembled WGS sequence"/>
</dbReference>
<organism evidence="1 2">
    <name type="scientific">Photinus pyralis</name>
    <name type="common">Common eastern firefly</name>
    <name type="synonym">Lampyris pyralis</name>
    <dbReference type="NCBI Taxonomy" id="7054"/>
    <lineage>
        <taxon>Eukaryota</taxon>
        <taxon>Metazoa</taxon>
        <taxon>Ecdysozoa</taxon>
        <taxon>Arthropoda</taxon>
        <taxon>Hexapoda</taxon>
        <taxon>Insecta</taxon>
        <taxon>Pterygota</taxon>
        <taxon>Neoptera</taxon>
        <taxon>Endopterygota</taxon>
        <taxon>Coleoptera</taxon>
        <taxon>Polyphaga</taxon>
        <taxon>Elateriformia</taxon>
        <taxon>Elateroidea</taxon>
        <taxon>Lampyridae</taxon>
        <taxon>Lampyrinae</taxon>
        <taxon>Photinus</taxon>
    </lineage>
</organism>
<dbReference type="Pfam" id="PF08584">
    <property type="entry name" value="Ribonuc_P_40"/>
    <property type="match status" value="1"/>
</dbReference>
<gene>
    <name evidence="1" type="ORF">PPYR_08974</name>
</gene>
<sequence length="348" mass="40080">MISPEIWHFKAPNSLVKVEKGNISKGNCLNIVQKLPYNHLVSVVLPDTLRVPQNLFDLLKADCEYYKVSNIGLEELVNINFINSFVGKGTLVSLSINRRIDCEDCACVTPNGLLLLSLTKESYETLGLEGRASRYTVKQRYIVSINLLSNHFKPGKRNYDRTKDRLRTMQKMTMLVNWEPPSANVCPSSVAKYFHDLNLDVELCVPDFCTRTSYTVKVPDFTVDEVDDFIEWLGVFSLESNLGGGDEYLSAYETPQPHQEYGQVKFLQWRGFFTSHQIRKLCEFLISYVKDQEKPWVSIYVQGFSDSVVGWDLEEHHYYTNGDNGYVIVLNSNDYLVYRQMCSKKCYK</sequence>